<dbReference type="RefSeq" id="XP_021876748.1">
    <property type="nucleotide sequence ID" value="XM_022026895.1"/>
</dbReference>
<reference evidence="1 2" key="1">
    <citation type="submission" date="2016-07" db="EMBL/GenBank/DDBJ databases">
        <title>Pervasive Adenine N6-methylation of Active Genes in Fungi.</title>
        <authorList>
            <consortium name="DOE Joint Genome Institute"/>
            <person name="Mondo S.J."/>
            <person name="Dannebaum R.O."/>
            <person name="Kuo R.C."/>
            <person name="Labutti K."/>
            <person name="Haridas S."/>
            <person name="Kuo A."/>
            <person name="Salamov A."/>
            <person name="Ahrendt S.R."/>
            <person name="Lipzen A."/>
            <person name="Sullivan W."/>
            <person name="Andreopoulos W.B."/>
            <person name="Clum A."/>
            <person name="Lindquist E."/>
            <person name="Daum C."/>
            <person name="Ramamoorthy G.K."/>
            <person name="Gryganskyi A."/>
            <person name="Culley D."/>
            <person name="Magnuson J.K."/>
            <person name="James T.Y."/>
            <person name="O'Malley M.A."/>
            <person name="Stajich J.E."/>
            <person name="Spatafora J.W."/>
            <person name="Visel A."/>
            <person name="Grigoriev I.V."/>
        </authorList>
    </citation>
    <scope>NUCLEOTIDE SEQUENCE [LARGE SCALE GENOMIC DNA]</scope>
    <source>
        <strain evidence="1 2">NRRL 3116</strain>
    </source>
</reference>
<name>A0A1Y2G9E5_9FUNG</name>
<dbReference type="InParanoid" id="A0A1Y2G9E5"/>
<evidence type="ECO:0000313" key="2">
    <source>
        <dbReference type="Proteomes" id="UP000193648"/>
    </source>
</evidence>
<dbReference type="EMBL" id="MCFF01000054">
    <property type="protein sequence ID" value="ORZ04811.1"/>
    <property type="molecule type" value="Genomic_DNA"/>
</dbReference>
<organism evidence="1 2">
    <name type="scientific">Lobosporangium transversale</name>
    <dbReference type="NCBI Taxonomy" id="64571"/>
    <lineage>
        <taxon>Eukaryota</taxon>
        <taxon>Fungi</taxon>
        <taxon>Fungi incertae sedis</taxon>
        <taxon>Mucoromycota</taxon>
        <taxon>Mortierellomycotina</taxon>
        <taxon>Mortierellomycetes</taxon>
        <taxon>Mortierellales</taxon>
        <taxon>Mortierellaceae</taxon>
        <taxon>Lobosporangium</taxon>
    </lineage>
</organism>
<dbReference type="GeneID" id="33568738"/>
<gene>
    <name evidence="1" type="ORF">BCR41DRAFT_374716</name>
</gene>
<dbReference type="OrthoDB" id="2433503at2759"/>
<evidence type="ECO:0000313" key="1">
    <source>
        <dbReference type="EMBL" id="ORZ04811.1"/>
    </source>
</evidence>
<protein>
    <submittedName>
        <fullName evidence="1">Uncharacterized protein</fullName>
    </submittedName>
</protein>
<accession>A0A1Y2G9E5</accession>
<dbReference type="Proteomes" id="UP000193648">
    <property type="component" value="Unassembled WGS sequence"/>
</dbReference>
<comment type="caution">
    <text evidence="1">The sequence shown here is derived from an EMBL/GenBank/DDBJ whole genome shotgun (WGS) entry which is preliminary data.</text>
</comment>
<keyword evidence="2" id="KW-1185">Reference proteome</keyword>
<proteinExistence type="predicted"/>
<sequence>MNKYTGLKEGNEDTFTTNVIMPVLLTAFPGIANSIFRWGGVFRPGQTIFVRAPNGDLISITNRYFSLVPRLYGMEKPEISNIAEQNFINDEAKIANMMKKGLDYWTPY</sequence>
<dbReference type="AlphaFoldDB" id="A0A1Y2G9E5"/>